<dbReference type="Proteomes" id="UP000193944">
    <property type="component" value="Unassembled WGS sequence"/>
</dbReference>
<keyword evidence="1" id="KW-0812">Transmembrane</keyword>
<feature type="chain" id="PRO_5011965624" evidence="2">
    <location>
        <begin position="19"/>
        <end position="287"/>
    </location>
</feature>
<comment type="caution">
    <text evidence="3">The sequence shown here is derived from an EMBL/GenBank/DDBJ whole genome shotgun (WGS) entry which is preliminary data.</text>
</comment>
<name>A0A1Y1WRG5_9FUNG</name>
<reference evidence="3 4" key="1">
    <citation type="submission" date="2016-08" db="EMBL/GenBank/DDBJ databases">
        <title>A Parts List for Fungal Cellulosomes Revealed by Comparative Genomics.</title>
        <authorList>
            <consortium name="DOE Joint Genome Institute"/>
            <person name="Haitjema C.H."/>
            <person name="Gilmore S.P."/>
            <person name="Henske J.K."/>
            <person name="Solomon K.V."/>
            <person name="De Groot R."/>
            <person name="Kuo A."/>
            <person name="Mondo S.J."/>
            <person name="Salamov A.A."/>
            <person name="Labutti K."/>
            <person name="Zhao Z."/>
            <person name="Chiniquy J."/>
            <person name="Barry K."/>
            <person name="Brewer H.M."/>
            <person name="Purvine S.O."/>
            <person name="Wright A.T."/>
            <person name="Boxma B."/>
            <person name="Van Alen T."/>
            <person name="Hackstein J.H."/>
            <person name="Baker S.E."/>
            <person name="Grigoriev I.V."/>
            <person name="O'Malley M.A."/>
        </authorList>
    </citation>
    <scope>NUCLEOTIDE SEQUENCE [LARGE SCALE GENOMIC DNA]</scope>
    <source>
        <strain evidence="3 4">S4</strain>
    </source>
</reference>
<organism evidence="3 4">
    <name type="scientific">Anaeromyces robustus</name>
    <dbReference type="NCBI Taxonomy" id="1754192"/>
    <lineage>
        <taxon>Eukaryota</taxon>
        <taxon>Fungi</taxon>
        <taxon>Fungi incertae sedis</taxon>
        <taxon>Chytridiomycota</taxon>
        <taxon>Chytridiomycota incertae sedis</taxon>
        <taxon>Neocallimastigomycetes</taxon>
        <taxon>Neocallimastigales</taxon>
        <taxon>Neocallimastigaceae</taxon>
        <taxon>Anaeromyces</taxon>
    </lineage>
</organism>
<keyword evidence="2" id="KW-0732">Signal</keyword>
<sequence>MLYLYIIFILSFFEMISSTPLNAEYFGTFKYTNYTIDDIKNLKVKTCKTDSDCPELSNGCELYTRWDGIEDKEYHLCDMTYMCHENSTCLLLHNTSTYYINIQEIEYGITFINNNTLEHKEVQNNDKIILHSCDKSMYKHNLCKTDTCLNSSNCYSNLCYHDTCIRNKDYPSYICRIDWSEEKGEPIMSCKYANGEKCSISSDCDQFNVCDDLYEVCTYPMIAESHHKNKFPDYVFFFGVSMTVIIVIALVVLSSLFVMSCIYVAIDELKNILFNITDDYRQLESTN</sequence>
<evidence type="ECO:0000256" key="1">
    <source>
        <dbReference type="SAM" id="Phobius"/>
    </source>
</evidence>
<keyword evidence="1" id="KW-1133">Transmembrane helix</keyword>
<dbReference type="AlphaFoldDB" id="A0A1Y1WRG5"/>
<keyword evidence="1" id="KW-0472">Membrane</keyword>
<dbReference type="OrthoDB" id="2137398at2759"/>
<dbReference type="EMBL" id="MCFG01000316">
    <property type="protein sequence ID" value="ORX76133.1"/>
    <property type="molecule type" value="Genomic_DNA"/>
</dbReference>
<protein>
    <submittedName>
        <fullName evidence="3">Uncharacterized protein</fullName>
    </submittedName>
</protein>
<evidence type="ECO:0000313" key="3">
    <source>
        <dbReference type="EMBL" id="ORX76133.1"/>
    </source>
</evidence>
<reference evidence="3 4" key="2">
    <citation type="submission" date="2016-08" db="EMBL/GenBank/DDBJ databases">
        <title>Pervasive Adenine N6-methylation of Active Genes in Fungi.</title>
        <authorList>
            <consortium name="DOE Joint Genome Institute"/>
            <person name="Mondo S.J."/>
            <person name="Dannebaum R.O."/>
            <person name="Kuo R.C."/>
            <person name="Labutti K."/>
            <person name="Haridas S."/>
            <person name="Kuo A."/>
            <person name="Salamov A."/>
            <person name="Ahrendt S.R."/>
            <person name="Lipzen A."/>
            <person name="Sullivan W."/>
            <person name="Andreopoulos W.B."/>
            <person name="Clum A."/>
            <person name="Lindquist E."/>
            <person name="Daum C."/>
            <person name="Ramamoorthy G.K."/>
            <person name="Gryganskyi A."/>
            <person name="Culley D."/>
            <person name="Magnuson J.K."/>
            <person name="James T.Y."/>
            <person name="O'Malley M.A."/>
            <person name="Stajich J.E."/>
            <person name="Spatafora J.W."/>
            <person name="Visel A."/>
            <person name="Grigoriev I.V."/>
        </authorList>
    </citation>
    <scope>NUCLEOTIDE SEQUENCE [LARGE SCALE GENOMIC DNA]</scope>
    <source>
        <strain evidence="3 4">S4</strain>
    </source>
</reference>
<accession>A0A1Y1WRG5</accession>
<feature type="transmembrane region" description="Helical" evidence="1">
    <location>
        <begin position="234"/>
        <end position="266"/>
    </location>
</feature>
<evidence type="ECO:0000256" key="2">
    <source>
        <dbReference type="SAM" id="SignalP"/>
    </source>
</evidence>
<feature type="signal peptide" evidence="2">
    <location>
        <begin position="1"/>
        <end position="18"/>
    </location>
</feature>
<proteinExistence type="predicted"/>
<keyword evidence="4" id="KW-1185">Reference proteome</keyword>
<evidence type="ECO:0000313" key="4">
    <source>
        <dbReference type="Proteomes" id="UP000193944"/>
    </source>
</evidence>
<gene>
    <name evidence="3" type="ORF">BCR32DRAFT_271467</name>
</gene>